<dbReference type="EMBL" id="SGWQ01000011">
    <property type="protein sequence ID" value="RZS32640.1"/>
    <property type="molecule type" value="Genomic_DNA"/>
</dbReference>
<name>A0A4Q7KFA5_9PSEU</name>
<feature type="domain" description="HTH cro/C1-type" evidence="1">
    <location>
        <begin position="1"/>
        <end position="35"/>
    </location>
</feature>
<dbReference type="Proteomes" id="UP000294257">
    <property type="component" value="Unassembled WGS sequence"/>
</dbReference>
<evidence type="ECO:0000259" key="1">
    <source>
        <dbReference type="PROSITE" id="PS50943"/>
    </source>
</evidence>
<proteinExistence type="predicted"/>
<dbReference type="CDD" id="cd00093">
    <property type="entry name" value="HTH_XRE"/>
    <property type="match status" value="1"/>
</dbReference>
<organism evidence="2 3">
    <name type="scientific">Herbihabitans rhizosphaerae</name>
    <dbReference type="NCBI Taxonomy" id="1872711"/>
    <lineage>
        <taxon>Bacteria</taxon>
        <taxon>Bacillati</taxon>
        <taxon>Actinomycetota</taxon>
        <taxon>Actinomycetes</taxon>
        <taxon>Pseudonocardiales</taxon>
        <taxon>Pseudonocardiaceae</taxon>
        <taxon>Herbihabitans</taxon>
    </lineage>
</organism>
<dbReference type="InterPro" id="IPR001387">
    <property type="entry name" value="Cro/C1-type_HTH"/>
</dbReference>
<accession>A0A4Q7KFA5</accession>
<evidence type="ECO:0000313" key="3">
    <source>
        <dbReference type="Proteomes" id="UP000294257"/>
    </source>
</evidence>
<dbReference type="InterPro" id="IPR043917">
    <property type="entry name" value="DUF5753"/>
</dbReference>
<sequence>MSQSKYSRIESNRVVPSVLDVERVLKALKIPSEAARDLITLARQANVEHTSWRAVAELGLWRKQSELKALAQLCTLQRLFNPAIPSGLLHVPEYARAALSPVVDSSPARDVDKAVSARLNRQTVLNDPNREFQFVLTEQAVRWKRAPRHAMADQCAHMAELSLRPNIDIAIVPQTAEVSGAALNSFVIYDDRLVIEELFSGEVALSDPRDISHHENLFDFFRSHALSGERARALLLSARDQFM</sequence>
<dbReference type="AlphaFoldDB" id="A0A4Q7KFA5"/>
<evidence type="ECO:0000313" key="2">
    <source>
        <dbReference type="EMBL" id="RZS32640.1"/>
    </source>
</evidence>
<dbReference type="Pfam" id="PF19054">
    <property type="entry name" value="DUF5753"/>
    <property type="match status" value="1"/>
</dbReference>
<gene>
    <name evidence="2" type="ORF">EV193_11116</name>
</gene>
<protein>
    <recommendedName>
        <fullName evidence="1">HTH cro/C1-type domain-containing protein</fullName>
    </recommendedName>
</protein>
<comment type="caution">
    <text evidence="2">The sequence shown here is derived from an EMBL/GenBank/DDBJ whole genome shotgun (WGS) entry which is preliminary data.</text>
</comment>
<dbReference type="PROSITE" id="PS50943">
    <property type="entry name" value="HTH_CROC1"/>
    <property type="match status" value="1"/>
</dbReference>
<reference evidence="2 3" key="1">
    <citation type="submission" date="2019-02" db="EMBL/GenBank/DDBJ databases">
        <title>Genomic Encyclopedia of Type Strains, Phase IV (KMG-IV): sequencing the most valuable type-strain genomes for metagenomic binning, comparative biology and taxonomic classification.</title>
        <authorList>
            <person name="Goeker M."/>
        </authorList>
    </citation>
    <scope>NUCLEOTIDE SEQUENCE [LARGE SCALE GENOMIC DNA]</scope>
    <source>
        <strain evidence="2 3">DSM 101727</strain>
    </source>
</reference>
<keyword evidence="3" id="KW-1185">Reference proteome</keyword>